<evidence type="ECO:0000313" key="3">
    <source>
        <dbReference type="EMBL" id="XAY08490.1"/>
    </source>
</evidence>
<evidence type="ECO:0000259" key="2">
    <source>
        <dbReference type="Pfam" id="PF02470"/>
    </source>
</evidence>
<reference evidence="3" key="1">
    <citation type="submission" date="2022-12" db="EMBL/GenBank/DDBJ databases">
        <title>Paraconexibacter alkalitolerans sp. nov. and Baekduia alba sp. nov., isolated from soil and emended description of the genera Paraconexibacter (Chun et al., 2020) and Baekduia (An et al., 2020).</title>
        <authorList>
            <person name="Vieira S."/>
            <person name="Huber K.J."/>
            <person name="Geppert A."/>
            <person name="Wolf J."/>
            <person name="Neumann-Schaal M."/>
            <person name="Muesken M."/>
            <person name="Overmann J."/>
        </authorList>
    </citation>
    <scope>NUCLEOTIDE SEQUENCE</scope>
    <source>
        <strain evidence="3">AEG42_29</strain>
    </source>
</reference>
<proteinExistence type="predicted"/>
<name>A0AAU7B3K2_9ACTN</name>
<gene>
    <name evidence="3" type="ORF">DSM112329_05391</name>
</gene>
<dbReference type="PANTHER" id="PTHR33371:SF4">
    <property type="entry name" value="INTERMEMBRANE PHOSPHOLIPID TRANSPORT SYSTEM BINDING PROTEIN MLAD"/>
    <property type="match status" value="1"/>
</dbReference>
<evidence type="ECO:0000256" key="1">
    <source>
        <dbReference type="SAM" id="MobiDB-lite"/>
    </source>
</evidence>
<accession>A0AAU7B3K2</accession>
<dbReference type="PANTHER" id="PTHR33371">
    <property type="entry name" value="INTERMEMBRANE PHOSPHOLIPID TRANSPORT SYSTEM BINDING PROTEIN MLAD-RELATED"/>
    <property type="match status" value="1"/>
</dbReference>
<sequence>MNSFRGHLLTLLGIGGFALAFLVTLLTWSGAAPWGGGDYKVKVLFPTAASMGPGASVRIAGIQVGKVTSVERKGAAAVLELKIGKGKTPLPEDTRAAIRLRTLVGENYVELLPGRSTRTLASGGILPVSQTENYVEADEILSVLRGKTRDRARQLIQGFGSGLDGQGVRLNAMLKDTGDVVPAADDVTAILGKDRQQVAAVVDHVGDVMREIGDRDTSIRTLASAGRQTFQALADRDDGLKATLEELPPTLRQVQETSGLVKSVTARSAPVVANLARAVDDLRPVIANLRPAAQEGRGIMRNLSSAAPKLTMTADKLRGLGDPATKALPALSKTLCELNPMAKFLSPYANDVSAMVANMSSPTNYYDATGHAARFYALVGQNSFTAIPDAGRELLNQLQDIGIVNKLTARGYQPYPKPGDGGVPSGGEGDSGPMDSELPYTRVEAEC</sequence>
<dbReference type="GO" id="GO:0005543">
    <property type="term" value="F:phospholipid binding"/>
    <property type="evidence" value="ECO:0007669"/>
    <property type="project" value="TreeGrafter"/>
</dbReference>
<dbReference type="AlphaFoldDB" id="A0AAU7B3K2"/>
<organism evidence="3">
    <name type="scientific">Paraconexibacter sp. AEG42_29</name>
    <dbReference type="NCBI Taxonomy" id="2997339"/>
    <lineage>
        <taxon>Bacteria</taxon>
        <taxon>Bacillati</taxon>
        <taxon>Actinomycetota</taxon>
        <taxon>Thermoleophilia</taxon>
        <taxon>Solirubrobacterales</taxon>
        <taxon>Paraconexibacteraceae</taxon>
        <taxon>Paraconexibacter</taxon>
    </lineage>
</organism>
<feature type="compositionally biased region" description="Gly residues" evidence="1">
    <location>
        <begin position="419"/>
        <end position="430"/>
    </location>
</feature>
<feature type="region of interest" description="Disordered" evidence="1">
    <location>
        <begin position="412"/>
        <end position="447"/>
    </location>
</feature>
<dbReference type="InterPro" id="IPR003399">
    <property type="entry name" value="Mce/MlaD"/>
</dbReference>
<dbReference type="EMBL" id="CP114014">
    <property type="protein sequence ID" value="XAY08490.1"/>
    <property type="molecule type" value="Genomic_DNA"/>
</dbReference>
<dbReference type="GO" id="GO:0005548">
    <property type="term" value="F:phospholipid transporter activity"/>
    <property type="evidence" value="ECO:0007669"/>
    <property type="project" value="TreeGrafter"/>
</dbReference>
<dbReference type="InterPro" id="IPR052336">
    <property type="entry name" value="MlaD_Phospholipid_Transporter"/>
</dbReference>
<dbReference type="KEGG" id="parq:DSM112329_05391"/>
<feature type="domain" description="Mce/MlaD" evidence="2">
    <location>
        <begin position="39"/>
        <end position="114"/>
    </location>
</feature>
<protein>
    <recommendedName>
        <fullName evidence="2">Mce/MlaD domain-containing protein</fullName>
    </recommendedName>
</protein>
<dbReference type="RefSeq" id="WP_354699670.1">
    <property type="nucleotide sequence ID" value="NZ_CP114014.1"/>
</dbReference>
<dbReference type="Pfam" id="PF02470">
    <property type="entry name" value="MlaD"/>
    <property type="match status" value="1"/>
</dbReference>